<comment type="caution">
    <text evidence="17">The sequence shown here is derived from an EMBL/GenBank/DDBJ whole genome shotgun (WGS) entry which is preliminary data.</text>
</comment>
<evidence type="ECO:0000256" key="5">
    <source>
        <dbReference type="ARBA" id="ARBA00011946"/>
    </source>
</evidence>
<comment type="catalytic activity">
    <reaction evidence="1 15">
        <text>1-(5-phospho-beta-D-ribosyl)-ATP + diphosphate = 5-phospho-alpha-D-ribose 1-diphosphate + ATP</text>
        <dbReference type="Rhea" id="RHEA:18473"/>
        <dbReference type="ChEBI" id="CHEBI:30616"/>
        <dbReference type="ChEBI" id="CHEBI:33019"/>
        <dbReference type="ChEBI" id="CHEBI:58017"/>
        <dbReference type="ChEBI" id="CHEBI:73183"/>
        <dbReference type="EC" id="2.4.2.17"/>
    </reaction>
</comment>
<keyword evidence="11 15" id="KW-0547">Nucleotide-binding</keyword>
<evidence type="ECO:0000256" key="13">
    <source>
        <dbReference type="ARBA" id="ARBA00023102"/>
    </source>
</evidence>
<feature type="domain" description="ATP phosphoribosyltransferase catalytic" evidence="16">
    <location>
        <begin position="52"/>
        <end position="203"/>
    </location>
</feature>
<gene>
    <name evidence="15" type="primary">hisG</name>
    <name evidence="17" type="ORF">IAC73_00865</name>
</gene>
<keyword evidence="8 15" id="KW-0028">Amino-acid biosynthesis</keyword>
<organism evidence="17 18">
    <name type="scientific">Candidatus Limadaptatus stercoripullorum</name>
    <dbReference type="NCBI Taxonomy" id="2840846"/>
    <lineage>
        <taxon>Bacteria</taxon>
        <taxon>Bacillati</taxon>
        <taxon>Bacillota</taxon>
        <taxon>Clostridia</taxon>
        <taxon>Eubacteriales</taxon>
        <taxon>Candidatus Limadaptatus</taxon>
    </lineage>
</organism>
<evidence type="ECO:0000256" key="1">
    <source>
        <dbReference type="ARBA" id="ARBA00000915"/>
    </source>
</evidence>
<comment type="pathway">
    <text evidence="3 15">Amino-acid biosynthesis; L-histidine biosynthesis; L-histidine from 5-phospho-alpha-D-ribose 1-diphosphate: step 1/9.</text>
</comment>
<evidence type="ECO:0000256" key="10">
    <source>
        <dbReference type="ARBA" id="ARBA00022679"/>
    </source>
</evidence>
<dbReference type="Pfam" id="PF01634">
    <property type="entry name" value="HisG"/>
    <property type="match status" value="1"/>
</dbReference>
<dbReference type="GO" id="GO:0005737">
    <property type="term" value="C:cytoplasm"/>
    <property type="evidence" value="ECO:0007669"/>
    <property type="project" value="UniProtKB-SubCell"/>
</dbReference>
<evidence type="ECO:0000256" key="12">
    <source>
        <dbReference type="ARBA" id="ARBA00022840"/>
    </source>
</evidence>
<reference evidence="17" key="1">
    <citation type="submission" date="2020-10" db="EMBL/GenBank/DDBJ databases">
        <authorList>
            <person name="Gilroy R."/>
        </authorList>
    </citation>
    <scope>NUCLEOTIDE SEQUENCE</scope>
    <source>
        <strain evidence="17">10406</strain>
    </source>
</reference>
<keyword evidence="9 15" id="KW-0328">Glycosyltransferase</keyword>
<dbReference type="CDD" id="cd13595">
    <property type="entry name" value="PBP2_HisGs"/>
    <property type="match status" value="1"/>
</dbReference>
<evidence type="ECO:0000256" key="8">
    <source>
        <dbReference type="ARBA" id="ARBA00022605"/>
    </source>
</evidence>
<dbReference type="InterPro" id="IPR024893">
    <property type="entry name" value="ATP_PRibTrfase_HisG_short"/>
</dbReference>
<keyword evidence="10 15" id="KW-0808">Transferase</keyword>
<comment type="similarity">
    <text evidence="4 15">Belongs to the ATP phosphoribosyltransferase family. Short subfamily.</text>
</comment>
<dbReference type="FunFam" id="3.40.190.10:FF:000008">
    <property type="entry name" value="ATP phosphoribosyltransferase"/>
    <property type="match status" value="1"/>
</dbReference>
<dbReference type="Gene3D" id="3.40.190.10">
    <property type="entry name" value="Periplasmic binding protein-like II"/>
    <property type="match status" value="2"/>
</dbReference>
<dbReference type="GO" id="GO:0000105">
    <property type="term" value="P:L-histidine biosynthetic process"/>
    <property type="evidence" value="ECO:0007669"/>
    <property type="project" value="UniProtKB-UniRule"/>
</dbReference>
<evidence type="ECO:0000256" key="9">
    <source>
        <dbReference type="ARBA" id="ARBA00022676"/>
    </source>
</evidence>
<comment type="subcellular location">
    <subcellularLocation>
        <location evidence="2 15">Cytoplasm</location>
    </subcellularLocation>
</comment>
<comment type="subunit">
    <text evidence="15">Heteromultimer composed of HisG and HisZ subunits.</text>
</comment>
<dbReference type="InterPro" id="IPR013820">
    <property type="entry name" value="ATP_PRibTrfase_cat"/>
</dbReference>
<proteinExistence type="inferred from homology"/>
<dbReference type="HAMAP" id="MF_01018">
    <property type="entry name" value="HisG_Short"/>
    <property type="match status" value="1"/>
</dbReference>
<sequence length="207" mass="22672">MTVSIALPKGRLGNKVYKLLESCGVAAEESLGDSRKLVFESPGGGVRYFLVKPSDVAIYVENGAADLGVVGKDILEETRPDVYELLDLGIGRCRMCVAAKEDYREDKSRPVVVATKFPRVAREYYASTGRDIEIIKLSGSIELAPLLGMSDVIVDIVETGTTLKENKLEVKEEIFPISARLIAGKAAYKFKESEITGIAQKLREVTR</sequence>
<evidence type="ECO:0000256" key="14">
    <source>
        <dbReference type="ARBA" id="ARBA00024861"/>
    </source>
</evidence>
<evidence type="ECO:0000259" key="16">
    <source>
        <dbReference type="Pfam" id="PF01634"/>
    </source>
</evidence>
<accession>A0A9D1N8E7</accession>
<dbReference type="PANTHER" id="PTHR21403">
    <property type="entry name" value="ATP PHOSPHORIBOSYLTRANSFERASE ATP-PRTASE"/>
    <property type="match status" value="1"/>
</dbReference>
<dbReference type="EMBL" id="DVOE01000010">
    <property type="protein sequence ID" value="HIU98378.1"/>
    <property type="molecule type" value="Genomic_DNA"/>
</dbReference>
<dbReference type="SUPFAM" id="SSF53850">
    <property type="entry name" value="Periplasmic binding protein-like II"/>
    <property type="match status" value="1"/>
</dbReference>
<comment type="function">
    <text evidence="14 15">Catalyzes the condensation of ATP and 5-phosphoribose 1-diphosphate to form N'-(5'-phosphoribosyl)-ATP (PR-ATP). Has a crucial role in the pathway because the rate of histidine biosynthesis seems to be controlled primarily by regulation of HisG enzymatic activity.</text>
</comment>
<reference evidence="17" key="2">
    <citation type="journal article" date="2021" name="PeerJ">
        <title>Extensive microbial diversity within the chicken gut microbiome revealed by metagenomics and culture.</title>
        <authorList>
            <person name="Gilroy R."/>
            <person name="Ravi A."/>
            <person name="Getino M."/>
            <person name="Pursley I."/>
            <person name="Horton D.L."/>
            <person name="Alikhan N.F."/>
            <person name="Baker D."/>
            <person name="Gharbi K."/>
            <person name="Hall N."/>
            <person name="Watson M."/>
            <person name="Adriaenssens E.M."/>
            <person name="Foster-Nyarko E."/>
            <person name="Jarju S."/>
            <person name="Secka A."/>
            <person name="Antonio M."/>
            <person name="Oren A."/>
            <person name="Chaudhuri R.R."/>
            <person name="La Ragione R."/>
            <person name="Hildebrand F."/>
            <person name="Pallen M.J."/>
        </authorList>
    </citation>
    <scope>NUCLEOTIDE SEQUENCE</scope>
    <source>
        <strain evidence="17">10406</strain>
    </source>
</reference>
<evidence type="ECO:0000313" key="17">
    <source>
        <dbReference type="EMBL" id="HIU98378.1"/>
    </source>
</evidence>
<protein>
    <recommendedName>
        <fullName evidence="6 15">ATP phosphoribosyltransferase</fullName>
        <shortName evidence="15">ATP-PRT</shortName>
        <shortName evidence="15">ATP-PRTase</shortName>
        <ecNumber evidence="5 15">2.4.2.17</ecNumber>
    </recommendedName>
</protein>
<evidence type="ECO:0000256" key="3">
    <source>
        <dbReference type="ARBA" id="ARBA00004667"/>
    </source>
</evidence>
<evidence type="ECO:0000256" key="7">
    <source>
        <dbReference type="ARBA" id="ARBA00022490"/>
    </source>
</evidence>
<dbReference type="GO" id="GO:0005524">
    <property type="term" value="F:ATP binding"/>
    <property type="evidence" value="ECO:0007669"/>
    <property type="project" value="UniProtKB-KW"/>
</dbReference>
<evidence type="ECO:0000256" key="2">
    <source>
        <dbReference type="ARBA" id="ARBA00004496"/>
    </source>
</evidence>
<dbReference type="EC" id="2.4.2.17" evidence="5 15"/>
<keyword evidence="13 15" id="KW-0368">Histidine biosynthesis</keyword>
<name>A0A9D1N8E7_9FIRM</name>
<dbReference type="GO" id="GO:0003879">
    <property type="term" value="F:ATP phosphoribosyltransferase activity"/>
    <property type="evidence" value="ECO:0007669"/>
    <property type="project" value="UniProtKB-UniRule"/>
</dbReference>
<evidence type="ECO:0000256" key="15">
    <source>
        <dbReference type="HAMAP-Rule" id="MF_01018"/>
    </source>
</evidence>
<dbReference type="AlphaFoldDB" id="A0A9D1N8E7"/>
<keyword evidence="12 15" id="KW-0067">ATP-binding</keyword>
<evidence type="ECO:0000313" key="18">
    <source>
        <dbReference type="Proteomes" id="UP000886857"/>
    </source>
</evidence>
<dbReference type="NCBIfam" id="TIGR00070">
    <property type="entry name" value="hisG"/>
    <property type="match status" value="1"/>
</dbReference>
<dbReference type="InterPro" id="IPR018198">
    <property type="entry name" value="ATP_PRibTrfase_CS"/>
</dbReference>
<evidence type="ECO:0000256" key="11">
    <source>
        <dbReference type="ARBA" id="ARBA00022741"/>
    </source>
</evidence>
<evidence type="ECO:0000256" key="6">
    <source>
        <dbReference type="ARBA" id="ARBA00020998"/>
    </source>
</evidence>
<dbReference type="PROSITE" id="PS01316">
    <property type="entry name" value="ATP_P_PHORIBOSYLTR"/>
    <property type="match status" value="1"/>
</dbReference>
<comment type="domain">
    <text evidence="15">Lacks the C-terminal regulatory region which is replaced by HisZ.</text>
</comment>
<dbReference type="Proteomes" id="UP000886857">
    <property type="component" value="Unassembled WGS sequence"/>
</dbReference>
<dbReference type="InterPro" id="IPR001348">
    <property type="entry name" value="ATP_PRibTrfase_HisG"/>
</dbReference>
<dbReference type="PANTHER" id="PTHR21403:SF8">
    <property type="entry name" value="ATP PHOSPHORIBOSYLTRANSFERASE"/>
    <property type="match status" value="1"/>
</dbReference>
<keyword evidence="7 15" id="KW-0963">Cytoplasm</keyword>
<evidence type="ECO:0000256" key="4">
    <source>
        <dbReference type="ARBA" id="ARBA00009489"/>
    </source>
</evidence>